<comment type="similarity">
    <text evidence="9">Belongs to the GSP H family.</text>
</comment>
<keyword evidence="4" id="KW-0488">Methylation</keyword>
<evidence type="ECO:0000313" key="14">
    <source>
        <dbReference type="Proteomes" id="UP001196601"/>
    </source>
</evidence>
<dbReference type="Gene3D" id="3.55.40.10">
    <property type="entry name" value="minor pseudopilin epsh domain"/>
    <property type="match status" value="1"/>
</dbReference>
<sequence>MGGPPRLSGGRAWRTSRQLGFTLVELMITLAVFAVLLAITVPSYNDMTLGSKLRAQANELVSGAVLARSEAIKRNSVVSMCVSADGASCVAGGWEQGWLVFHDADNDAVLDVGETVLLRHGAAPSGFRISGTVASLAFQATGVGSTAAVLTVCRALPSAGSQERVVSVTATGRASVERTNAAVCP</sequence>
<evidence type="ECO:0000256" key="11">
    <source>
        <dbReference type="SAM" id="Phobius"/>
    </source>
</evidence>
<dbReference type="EMBL" id="JADPMV010000002">
    <property type="protein sequence ID" value="MBS7663937.1"/>
    <property type="molecule type" value="Genomic_DNA"/>
</dbReference>
<keyword evidence="14" id="KW-1185">Reference proteome</keyword>
<accession>A0ABS5Q636</accession>
<dbReference type="Pfam" id="PF12019">
    <property type="entry name" value="GspH"/>
    <property type="match status" value="1"/>
</dbReference>
<gene>
    <name evidence="13" type="ORF">I0D00_18595</name>
</gene>
<evidence type="ECO:0000259" key="12">
    <source>
        <dbReference type="Pfam" id="PF12019"/>
    </source>
</evidence>
<evidence type="ECO:0000256" key="8">
    <source>
        <dbReference type="ARBA" id="ARBA00023136"/>
    </source>
</evidence>
<dbReference type="Pfam" id="PF07963">
    <property type="entry name" value="N_methyl"/>
    <property type="match status" value="1"/>
</dbReference>
<comment type="caution">
    <text evidence="13">The sequence shown here is derived from an EMBL/GenBank/DDBJ whole genome shotgun (WGS) entry which is preliminary data.</text>
</comment>
<reference evidence="13 14" key="1">
    <citation type="journal article" date="2021" name="Syst. Appl. Microbiol.">
        <title>Pseudomonas lalucatii sp. nov. isolated from Vallgornera, a karstic cave in Mallorca, Western Mediterranean.</title>
        <authorList>
            <person name="Busquets A."/>
            <person name="Mulet M."/>
            <person name="Gomila M."/>
            <person name="Garcia-Valdes E."/>
        </authorList>
    </citation>
    <scope>NUCLEOTIDE SEQUENCE [LARGE SCALE GENOMIC DNA]</scope>
    <source>
        <strain evidence="13 14">R1b54</strain>
    </source>
</reference>
<keyword evidence="8 11" id="KW-0472">Membrane</keyword>
<evidence type="ECO:0000256" key="10">
    <source>
        <dbReference type="ARBA" id="ARBA00030775"/>
    </source>
</evidence>
<evidence type="ECO:0000256" key="1">
    <source>
        <dbReference type="ARBA" id="ARBA00004377"/>
    </source>
</evidence>
<dbReference type="NCBIfam" id="TIGR02532">
    <property type="entry name" value="IV_pilin_GFxxxE"/>
    <property type="match status" value="1"/>
</dbReference>
<keyword evidence="3" id="KW-1003">Cell membrane</keyword>
<dbReference type="InterPro" id="IPR012902">
    <property type="entry name" value="N_methyl_site"/>
</dbReference>
<protein>
    <recommendedName>
        <fullName evidence="2">Type II secretion system protein H</fullName>
    </recommendedName>
    <alternativeName>
        <fullName evidence="10">General secretion pathway protein H</fullName>
    </alternativeName>
</protein>
<evidence type="ECO:0000256" key="6">
    <source>
        <dbReference type="ARBA" id="ARBA00022692"/>
    </source>
</evidence>
<name>A0ABS5Q636_9PSED</name>
<dbReference type="InterPro" id="IPR022346">
    <property type="entry name" value="T2SS_GspH"/>
</dbReference>
<keyword evidence="6 11" id="KW-0812">Transmembrane</keyword>
<dbReference type="InterPro" id="IPR045584">
    <property type="entry name" value="Pilin-like"/>
</dbReference>
<dbReference type="Proteomes" id="UP001196601">
    <property type="component" value="Unassembled WGS sequence"/>
</dbReference>
<evidence type="ECO:0000256" key="9">
    <source>
        <dbReference type="ARBA" id="ARBA00025772"/>
    </source>
</evidence>
<proteinExistence type="inferred from homology"/>
<keyword evidence="5" id="KW-0997">Cell inner membrane</keyword>
<comment type="subcellular location">
    <subcellularLocation>
        <location evidence="1">Cell inner membrane</location>
        <topology evidence="1">Single-pass membrane protein</topology>
    </subcellularLocation>
</comment>
<evidence type="ECO:0000256" key="2">
    <source>
        <dbReference type="ARBA" id="ARBA00021549"/>
    </source>
</evidence>
<feature type="transmembrane region" description="Helical" evidence="11">
    <location>
        <begin position="20"/>
        <end position="44"/>
    </location>
</feature>
<feature type="domain" description="General secretion pathway GspH" evidence="12">
    <location>
        <begin position="56"/>
        <end position="172"/>
    </location>
</feature>
<organism evidence="13 14">
    <name type="scientific">Pseudomonas lalucatii</name>
    <dbReference type="NCBI Taxonomy" id="1424203"/>
    <lineage>
        <taxon>Bacteria</taxon>
        <taxon>Pseudomonadati</taxon>
        <taxon>Pseudomonadota</taxon>
        <taxon>Gammaproteobacteria</taxon>
        <taxon>Pseudomonadales</taxon>
        <taxon>Pseudomonadaceae</taxon>
        <taxon>Pseudomonas</taxon>
    </lineage>
</organism>
<keyword evidence="7 11" id="KW-1133">Transmembrane helix</keyword>
<evidence type="ECO:0000256" key="4">
    <source>
        <dbReference type="ARBA" id="ARBA00022481"/>
    </source>
</evidence>
<evidence type="ECO:0000256" key="3">
    <source>
        <dbReference type="ARBA" id="ARBA00022475"/>
    </source>
</evidence>
<evidence type="ECO:0000256" key="7">
    <source>
        <dbReference type="ARBA" id="ARBA00022989"/>
    </source>
</evidence>
<evidence type="ECO:0000313" key="13">
    <source>
        <dbReference type="EMBL" id="MBS7663937.1"/>
    </source>
</evidence>
<evidence type="ECO:0000256" key="5">
    <source>
        <dbReference type="ARBA" id="ARBA00022519"/>
    </source>
</evidence>
<dbReference type="SUPFAM" id="SSF54523">
    <property type="entry name" value="Pili subunits"/>
    <property type="match status" value="1"/>
</dbReference>